<feature type="compositionally biased region" description="Low complexity" evidence="1">
    <location>
        <begin position="243"/>
        <end position="254"/>
    </location>
</feature>
<name>A0A9X3SWV2_9ACTN</name>
<dbReference type="EMBL" id="JAPZVQ010000019">
    <property type="protein sequence ID" value="MDA1387734.1"/>
    <property type="molecule type" value="Genomic_DNA"/>
</dbReference>
<proteinExistence type="predicted"/>
<comment type="caution">
    <text evidence="3">The sequence shown here is derived from an EMBL/GenBank/DDBJ whole genome shotgun (WGS) entry which is preliminary data.</text>
</comment>
<evidence type="ECO:0000313" key="5">
    <source>
        <dbReference type="Proteomes" id="UP001145799"/>
    </source>
</evidence>
<dbReference type="Proteomes" id="UP001145799">
    <property type="component" value="Unassembled WGS sequence"/>
</dbReference>
<dbReference type="InterPro" id="IPR019933">
    <property type="entry name" value="DivIVA_domain"/>
</dbReference>
<dbReference type="Gene3D" id="6.10.250.660">
    <property type="match status" value="2"/>
</dbReference>
<evidence type="ECO:0000313" key="3">
    <source>
        <dbReference type="EMBL" id="MDA1387734.1"/>
    </source>
</evidence>
<dbReference type="Proteomes" id="UP001183604">
    <property type="component" value="Unassembled WGS sequence"/>
</dbReference>
<evidence type="ECO:0000313" key="6">
    <source>
        <dbReference type="Proteomes" id="UP001183604"/>
    </source>
</evidence>
<dbReference type="Gene3D" id="3.40.50.1460">
    <property type="match status" value="1"/>
</dbReference>
<protein>
    <submittedName>
        <fullName evidence="3">DivIVA domain-containing protein</fullName>
    </submittedName>
</protein>
<reference evidence="4 6" key="2">
    <citation type="submission" date="2023-07" db="EMBL/GenBank/DDBJ databases">
        <title>Sequencing the genomes of 1000 actinobacteria strains.</title>
        <authorList>
            <person name="Klenk H.-P."/>
        </authorList>
    </citation>
    <scope>NUCLEOTIDE SEQUENCE [LARGE SCALE GENOMIC DNA]</scope>
    <source>
        <strain evidence="4 6">DSM 44724</strain>
    </source>
</reference>
<accession>A0A9X3SWV2</accession>
<evidence type="ECO:0000313" key="4">
    <source>
        <dbReference type="EMBL" id="MDR7337365.1"/>
    </source>
</evidence>
<dbReference type="RefSeq" id="WP_270124228.1">
    <property type="nucleotide sequence ID" value="NZ_BAAAOM010000002.1"/>
</dbReference>
<dbReference type="NCBIfam" id="TIGR03544">
    <property type="entry name" value="DivI1A_domain"/>
    <property type="match status" value="2"/>
</dbReference>
<sequence>MRFPDGAKSRALLIGTATYSHLAEVPAVRNNLRDLKAAFETHTGLRPEHCRPLLDPPDLPTVGSAIDAVVREAEDLLLVYYSGHGLIDVDGSLHLALPQSAQDVLPWISLPFAHVQRAFRQSRAKTRVLILDCCYSGTATEIMSSAEEVLKRQLRVAGTYTLTSSPANSPSLAFAGMDHTAFTGGLLHLLNEGSPRPVDLLTLHDLYYDLVEYAEENGLPEPQKRGTHTADRLALARNRRRSSPAPSALPGSAPVARQSVTDQAVELPRARPAANPVITWQEVLESKFTTVRLTEGYDEDEIDEFIDKVVDALAKAEHGPLPVSADFVRSAEFTTTRFREGYDVKEVDALLDLVELEFARLQGLSDEGGLTA</sequence>
<dbReference type="SUPFAM" id="SSF52129">
    <property type="entry name" value="Caspase-like"/>
    <property type="match status" value="1"/>
</dbReference>
<evidence type="ECO:0000259" key="2">
    <source>
        <dbReference type="Pfam" id="PF00656"/>
    </source>
</evidence>
<gene>
    <name evidence="4" type="ORF">J2S69_001084</name>
    <name evidence="3" type="ORF">O2L01_22270</name>
</gene>
<dbReference type="EMBL" id="JAVDYD010000001">
    <property type="protein sequence ID" value="MDR7337365.1"/>
    <property type="molecule type" value="Genomic_DNA"/>
</dbReference>
<dbReference type="Pfam" id="PF00656">
    <property type="entry name" value="Peptidase_C14"/>
    <property type="match status" value="1"/>
</dbReference>
<feature type="domain" description="Peptidase C14 caspase" evidence="2">
    <location>
        <begin position="9"/>
        <end position="212"/>
    </location>
</feature>
<dbReference type="AlphaFoldDB" id="A0A9X3SWV2"/>
<dbReference type="NCBIfam" id="NF047832">
    <property type="entry name" value="caspase_w_EACC1"/>
    <property type="match status" value="1"/>
</dbReference>
<feature type="region of interest" description="Disordered" evidence="1">
    <location>
        <begin position="238"/>
        <end position="263"/>
    </location>
</feature>
<dbReference type="GO" id="GO:0006508">
    <property type="term" value="P:proteolysis"/>
    <property type="evidence" value="ECO:0007669"/>
    <property type="project" value="InterPro"/>
</dbReference>
<reference evidence="3" key="1">
    <citation type="submission" date="2022-12" db="EMBL/GenBank/DDBJ databases">
        <title>Gycomyces niveus sp.nov., a novel actinomycete isolated from soil in Shouguang.</title>
        <authorList>
            <person name="Yang X."/>
        </authorList>
    </citation>
    <scope>NUCLEOTIDE SEQUENCE</scope>
    <source>
        <strain evidence="3">DSM 44724</strain>
    </source>
</reference>
<dbReference type="InterPro" id="IPR029030">
    <property type="entry name" value="Caspase-like_dom_sf"/>
</dbReference>
<dbReference type="InterPro" id="IPR011600">
    <property type="entry name" value="Pept_C14_caspase"/>
</dbReference>
<evidence type="ECO:0000256" key="1">
    <source>
        <dbReference type="SAM" id="MobiDB-lite"/>
    </source>
</evidence>
<dbReference type="GO" id="GO:0004197">
    <property type="term" value="F:cysteine-type endopeptidase activity"/>
    <property type="evidence" value="ECO:0007669"/>
    <property type="project" value="InterPro"/>
</dbReference>
<organism evidence="3 5">
    <name type="scientific">Glycomyces lechevalierae</name>
    <dbReference type="NCBI Taxonomy" id="256034"/>
    <lineage>
        <taxon>Bacteria</taxon>
        <taxon>Bacillati</taxon>
        <taxon>Actinomycetota</taxon>
        <taxon>Actinomycetes</taxon>
        <taxon>Glycomycetales</taxon>
        <taxon>Glycomycetaceae</taxon>
        <taxon>Glycomyces</taxon>
    </lineage>
</organism>
<keyword evidence="6" id="KW-1185">Reference proteome</keyword>